<dbReference type="PROSITE" id="PS51186">
    <property type="entry name" value="GNAT"/>
    <property type="match status" value="2"/>
</dbReference>
<dbReference type="CDD" id="cd04301">
    <property type="entry name" value="NAT_SF"/>
    <property type="match status" value="1"/>
</dbReference>
<gene>
    <name evidence="2" type="ORF">GCM10022271_01220</name>
</gene>
<dbReference type="InterPro" id="IPR000182">
    <property type="entry name" value="GNAT_dom"/>
</dbReference>
<dbReference type="PANTHER" id="PTHR43792:SF16">
    <property type="entry name" value="N-ACETYLTRANSFERASE DOMAIN-CONTAINING PROTEIN"/>
    <property type="match status" value="1"/>
</dbReference>
<dbReference type="Pfam" id="PF13302">
    <property type="entry name" value="Acetyltransf_3"/>
    <property type="match status" value="1"/>
</dbReference>
<dbReference type="PANTHER" id="PTHR43792">
    <property type="entry name" value="GNAT FAMILY, PUTATIVE (AFU_ORTHOLOGUE AFUA_3G00765)-RELATED-RELATED"/>
    <property type="match status" value="1"/>
</dbReference>
<keyword evidence="3" id="KW-1185">Reference proteome</keyword>
<dbReference type="RefSeq" id="WP_344725991.1">
    <property type="nucleotide sequence ID" value="NZ_BAABBI010000001.1"/>
</dbReference>
<dbReference type="EMBL" id="BAABBI010000001">
    <property type="protein sequence ID" value="GAA3772910.1"/>
    <property type="molecule type" value="Genomic_DNA"/>
</dbReference>
<organism evidence="2 3">
    <name type="scientific">Corallibacter vietnamensis</name>
    <dbReference type="NCBI Taxonomy" id="904130"/>
    <lineage>
        <taxon>Bacteria</taxon>
        <taxon>Pseudomonadati</taxon>
        <taxon>Bacteroidota</taxon>
        <taxon>Flavobacteriia</taxon>
        <taxon>Flavobacteriales</taxon>
        <taxon>Flavobacteriaceae</taxon>
        <taxon>Corallibacter</taxon>
    </lineage>
</organism>
<dbReference type="InterPro" id="IPR051531">
    <property type="entry name" value="N-acetyltransferase"/>
</dbReference>
<evidence type="ECO:0000259" key="1">
    <source>
        <dbReference type="PROSITE" id="PS51186"/>
    </source>
</evidence>
<feature type="domain" description="N-acetyltransferase" evidence="1">
    <location>
        <begin position="10"/>
        <end position="168"/>
    </location>
</feature>
<name>A0ABP7GSR0_9FLAO</name>
<evidence type="ECO:0000313" key="2">
    <source>
        <dbReference type="EMBL" id="GAA3772910.1"/>
    </source>
</evidence>
<dbReference type="SUPFAM" id="SSF55729">
    <property type="entry name" value="Acyl-CoA N-acyltransferases (Nat)"/>
    <property type="match status" value="2"/>
</dbReference>
<dbReference type="InterPro" id="IPR016181">
    <property type="entry name" value="Acyl_CoA_acyltransferase"/>
</dbReference>
<dbReference type="Pfam" id="PF00583">
    <property type="entry name" value="Acetyltransf_1"/>
    <property type="match status" value="1"/>
</dbReference>
<feature type="domain" description="N-acetyltransferase" evidence="1">
    <location>
        <begin position="169"/>
        <end position="313"/>
    </location>
</feature>
<reference evidence="3" key="1">
    <citation type="journal article" date="2019" name="Int. J. Syst. Evol. Microbiol.">
        <title>The Global Catalogue of Microorganisms (GCM) 10K type strain sequencing project: providing services to taxonomists for standard genome sequencing and annotation.</title>
        <authorList>
            <consortium name="The Broad Institute Genomics Platform"/>
            <consortium name="The Broad Institute Genome Sequencing Center for Infectious Disease"/>
            <person name="Wu L."/>
            <person name="Ma J."/>
        </authorList>
    </citation>
    <scope>NUCLEOTIDE SEQUENCE [LARGE SCALE GENOMIC DNA]</scope>
    <source>
        <strain evidence="3">JCM 17525</strain>
    </source>
</reference>
<evidence type="ECO:0000313" key="3">
    <source>
        <dbReference type="Proteomes" id="UP001501456"/>
    </source>
</evidence>
<dbReference type="Proteomes" id="UP001501456">
    <property type="component" value="Unassembled WGS sequence"/>
</dbReference>
<proteinExistence type="predicted"/>
<protein>
    <recommendedName>
        <fullName evidence="1">N-acetyltransferase domain-containing protein</fullName>
    </recommendedName>
</protein>
<accession>A0ABP7GSR0</accession>
<comment type="caution">
    <text evidence="2">The sequence shown here is derived from an EMBL/GenBank/DDBJ whole genome shotgun (WGS) entry which is preliminary data.</text>
</comment>
<sequence>MTTIIETNRLYLREFTIEDAEHFFYMNNDFDVIKHTGDTPFDSINDAKMFLKDYNQYKLHGMGRWAVCLKEDNTFLGWCGLKYHPKEKLVEVGYRFYKKFWNNGYATESAKASIKYGFENLKLKNIYAHCHIDNLASQKVIEKCGLSFLNNGIYDNMPAKLYKTKNPYLNVKKISANETHIVRHPILRAGRSIEDCIFDGDTLKTTYHLGLYFKKELIGVVTLMKNKHDFYSEKSQYQLRGMAILQAYQKKGLGELLILEAEKLLKDLQTERLWLNAREVAVSFYKNQGYNVNGDAFQIPKIGLHYTMSKKFI</sequence>
<dbReference type="Gene3D" id="3.40.630.30">
    <property type="match status" value="2"/>
</dbReference>